<name>A0A199W3E4_ANACO</name>
<sequence>MEAAKRLQSRYDSYLGFEEIESGDDGENRAEFPCLFCGEVFDFVGLCCHIDGEHPIESKNGSHNSCSLGLSCLCSQGRDGLGWPHDDATQKLLQDILSPF</sequence>
<accession>A0A199W3E4</accession>
<dbReference type="InterPro" id="IPR033347">
    <property type="entry name" value="Di19"/>
</dbReference>
<dbReference type="EMBL" id="LSRQ01000317">
    <property type="protein sequence ID" value="OAY83718.1"/>
    <property type="molecule type" value="Genomic_DNA"/>
</dbReference>
<reference evidence="2 3" key="1">
    <citation type="journal article" date="2016" name="DNA Res.">
        <title>The draft genome of MD-2 pineapple using hybrid error correction of long reads.</title>
        <authorList>
            <person name="Redwan R.M."/>
            <person name="Saidin A."/>
            <person name="Kumar S.V."/>
        </authorList>
    </citation>
    <scope>NUCLEOTIDE SEQUENCE [LARGE SCALE GENOMIC DNA]</scope>
    <source>
        <strain evidence="3">cv. MD2</strain>
        <tissue evidence="2">Leaf</tissue>
    </source>
</reference>
<organism evidence="2 3">
    <name type="scientific">Ananas comosus</name>
    <name type="common">Pineapple</name>
    <name type="synonym">Ananas ananas</name>
    <dbReference type="NCBI Taxonomy" id="4615"/>
    <lineage>
        <taxon>Eukaryota</taxon>
        <taxon>Viridiplantae</taxon>
        <taxon>Streptophyta</taxon>
        <taxon>Embryophyta</taxon>
        <taxon>Tracheophyta</taxon>
        <taxon>Spermatophyta</taxon>
        <taxon>Magnoliopsida</taxon>
        <taxon>Liliopsida</taxon>
        <taxon>Poales</taxon>
        <taxon>Bromeliaceae</taxon>
        <taxon>Bromelioideae</taxon>
        <taxon>Ananas</taxon>
    </lineage>
</organism>
<dbReference type="InterPro" id="IPR008598">
    <property type="entry name" value="Di19_Zn-bd"/>
</dbReference>
<proteinExistence type="predicted"/>
<evidence type="ECO:0000259" key="1">
    <source>
        <dbReference type="Pfam" id="PF05605"/>
    </source>
</evidence>
<dbReference type="PANTHER" id="PTHR31875:SF6">
    <property type="entry name" value="PROTEIN DEHYDRATION-INDUCED 19"/>
    <property type="match status" value="1"/>
</dbReference>
<evidence type="ECO:0000313" key="3">
    <source>
        <dbReference type="Proteomes" id="UP000092600"/>
    </source>
</evidence>
<dbReference type="PANTHER" id="PTHR31875">
    <property type="entry name" value="PROTEIN DEHYDRATION-INDUCED 19"/>
    <property type="match status" value="1"/>
</dbReference>
<protein>
    <submittedName>
        <fullName evidence="2">Protein DEHYDRATION-INDUCED 6</fullName>
    </submittedName>
</protein>
<evidence type="ECO:0000313" key="2">
    <source>
        <dbReference type="EMBL" id="OAY83718.1"/>
    </source>
</evidence>
<dbReference type="AlphaFoldDB" id="A0A199W3E4"/>
<dbReference type="STRING" id="4615.A0A199W3E4"/>
<dbReference type="Pfam" id="PF05605">
    <property type="entry name" value="zf-Di19"/>
    <property type="match status" value="1"/>
</dbReference>
<comment type="caution">
    <text evidence="2">The sequence shown here is derived from an EMBL/GenBank/DDBJ whole genome shotgun (WGS) entry which is preliminary data.</text>
</comment>
<gene>
    <name evidence="2" type="ORF">ACMD2_16814</name>
</gene>
<feature type="domain" description="Di19 zinc-binding" evidence="1">
    <location>
        <begin position="31"/>
        <end position="61"/>
    </location>
</feature>
<dbReference type="Proteomes" id="UP000092600">
    <property type="component" value="Unassembled WGS sequence"/>
</dbReference>